<dbReference type="InterPro" id="IPR050125">
    <property type="entry name" value="GPCR_opsins"/>
</dbReference>
<dbReference type="Gene3D" id="1.20.1070.10">
    <property type="entry name" value="Rhodopsin 7-helix transmembrane proteins"/>
    <property type="match status" value="1"/>
</dbReference>
<dbReference type="EMBL" id="JAHLQT010004950">
    <property type="protein sequence ID" value="KAG7175654.1"/>
    <property type="molecule type" value="Genomic_DNA"/>
</dbReference>
<evidence type="ECO:0000256" key="1">
    <source>
        <dbReference type="ARBA" id="ARBA00004141"/>
    </source>
</evidence>
<dbReference type="GO" id="GO:0007601">
    <property type="term" value="P:visual perception"/>
    <property type="evidence" value="ECO:0007669"/>
    <property type="project" value="UniProtKB-KW"/>
</dbReference>
<evidence type="ECO:0000256" key="7">
    <source>
        <dbReference type="SAM" id="Phobius"/>
    </source>
</evidence>
<organism evidence="8 9">
    <name type="scientific">Homarus americanus</name>
    <name type="common">American lobster</name>
    <dbReference type="NCBI Taxonomy" id="6706"/>
    <lineage>
        <taxon>Eukaryota</taxon>
        <taxon>Metazoa</taxon>
        <taxon>Ecdysozoa</taxon>
        <taxon>Arthropoda</taxon>
        <taxon>Crustacea</taxon>
        <taxon>Multicrustacea</taxon>
        <taxon>Malacostraca</taxon>
        <taxon>Eumalacostraca</taxon>
        <taxon>Eucarida</taxon>
        <taxon>Decapoda</taxon>
        <taxon>Pleocyemata</taxon>
        <taxon>Astacidea</taxon>
        <taxon>Nephropoidea</taxon>
        <taxon>Nephropidae</taxon>
        <taxon>Homarus</taxon>
    </lineage>
</organism>
<evidence type="ECO:0000256" key="5">
    <source>
        <dbReference type="ARBA" id="ARBA00023305"/>
    </source>
</evidence>
<keyword evidence="7" id="KW-0812">Transmembrane</keyword>
<keyword evidence="9" id="KW-1185">Reference proteome</keyword>
<dbReference type="Proteomes" id="UP000747542">
    <property type="component" value="Unassembled WGS sequence"/>
</dbReference>
<comment type="caution">
    <text evidence="8">The sequence shown here is derived from an EMBL/GenBank/DDBJ whole genome shotgun (WGS) entry which is preliminary data.</text>
</comment>
<keyword evidence="3" id="KW-0675">Receptor</keyword>
<protein>
    <submittedName>
        <fullName evidence="8">Putative Rhodopsin-like 9</fullName>
    </submittedName>
</protein>
<keyword evidence="2" id="KW-0297">G-protein coupled receptor</keyword>
<proteinExistence type="predicted"/>
<dbReference type="AlphaFoldDB" id="A0A8J5NA88"/>
<reference evidence="8" key="1">
    <citation type="journal article" date="2021" name="Sci. Adv.">
        <title>The American lobster genome reveals insights on longevity, neural, and immune adaptations.</title>
        <authorList>
            <person name="Polinski J.M."/>
            <person name="Zimin A.V."/>
            <person name="Clark K.F."/>
            <person name="Kohn A.B."/>
            <person name="Sadowski N."/>
            <person name="Timp W."/>
            <person name="Ptitsyn A."/>
            <person name="Khanna P."/>
            <person name="Romanova D.Y."/>
            <person name="Williams P."/>
            <person name="Greenwood S.J."/>
            <person name="Moroz L.L."/>
            <person name="Walt D.R."/>
            <person name="Bodnar A.G."/>
        </authorList>
    </citation>
    <scope>NUCLEOTIDE SEQUENCE</scope>
    <source>
        <strain evidence="8">GMGI-L3</strain>
    </source>
</reference>
<feature type="compositionally biased region" description="Low complexity" evidence="6">
    <location>
        <begin position="232"/>
        <end position="243"/>
    </location>
</feature>
<dbReference type="GO" id="GO:0016020">
    <property type="term" value="C:membrane"/>
    <property type="evidence" value="ECO:0007669"/>
    <property type="project" value="UniProtKB-SubCell"/>
</dbReference>
<dbReference type="PANTHER" id="PTHR24240">
    <property type="entry name" value="OPSIN"/>
    <property type="match status" value="1"/>
</dbReference>
<comment type="subcellular location">
    <subcellularLocation>
        <location evidence="1">Membrane</location>
        <topology evidence="1">Multi-pass membrane protein</topology>
    </subcellularLocation>
</comment>
<evidence type="ECO:0000256" key="3">
    <source>
        <dbReference type="ARBA" id="ARBA00023170"/>
    </source>
</evidence>
<gene>
    <name evidence="8" type="primary">Rho-L9</name>
    <name evidence="8" type="ORF">Hamer_G025195</name>
</gene>
<keyword evidence="4" id="KW-0807">Transducer</keyword>
<keyword evidence="5" id="KW-0716">Sensory transduction</keyword>
<sequence length="314" mass="34875">MGLPKTAIDIWWYTMDYNGLQWSTMVYNGLQWTTMVYNGLQWTPVPIETMVRRLRSPANTFIVNLAASDLMTSLLHTMAAYSSYRHHWAFGRSKTSRRNDLRTAQMVLTLILLFISWSPYATISLVGQFVPISLNLTSSATTIGSSRLISSPTWRTTGKSAGSSAQPSSVLSRPWRYERRGTHQRNPRQVYLGGGGGLMPSTPNCVLKQTGPGTWDHLALLAPSLPLHNDSANASVDSASPDPQRSSLSTNYCRSPRMSLSKLSMSRSHRHNNCCQCAAGDLAQTVTVATINNRRRSSTIHLCLRGNLHQFNDV</sequence>
<evidence type="ECO:0000256" key="6">
    <source>
        <dbReference type="SAM" id="MobiDB-lite"/>
    </source>
</evidence>
<evidence type="ECO:0000313" key="9">
    <source>
        <dbReference type="Proteomes" id="UP000747542"/>
    </source>
</evidence>
<keyword evidence="7" id="KW-0472">Membrane</keyword>
<keyword evidence="5" id="KW-0844">Vision</keyword>
<evidence type="ECO:0000313" key="8">
    <source>
        <dbReference type="EMBL" id="KAG7175654.1"/>
    </source>
</evidence>
<dbReference type="GO" id="GO:0004930">
    <property type="term" value="F:G protein-coupled receptor activity"/>
    <property type="evidence" value="ECO:0007669"/>
    <property type="project" value="UniProtKB-KW"/>
</dbReference>
<feature type="region of interest" description="Disordered" evidence="6">
    <location>
        <begin position="232"/>
        <end position="252"/>
    </location>
</feature>
<keyword evidence="7" id="KW-1133">Transmembrane helix</keyword>
<evidence type="ECO:0000256" key="4">
    <source>
        <dbReference type="ARBA" id="ARBA00023224"/>
    </source>
</evidence>
<dbReference type="SUPFAM" id="SSF81321">
    <property type="entry name" value="Family A G protein-coupled receptor-like"/>
    <property type="match status" value="1"/>
</dbReference>
<name>A0A8J5NA88_HOMAM</name>
<feature type="transmembrane region" description="Helical" evidence="7">
    <location>
        <begin position="105"/>
        <end position="130"/>
    </location>
</feature>
<accession>A0A8J5NA88</accession>
<evidence type="ECO:0000256" key="2">
    <source>
        <dbReference type="ARBA" id="ARBA00023040"/>
    </source>
</evidence>